<dbReference type="RefSeq" id="WP_193951423.1">
    <property type="nucleotide sequence ID" value="NZ_JADEYS010000001.1"/>
</dbReference>
<name>A0A8J7K8P8_9GAMM</name>
<sequence>MKTLTSAIALGLVLASSAVSASSYYELSAKEANFAVGTSFSSTVDLSSNNFAQAFDQADLSAVVQGGTFNYDAELYRGN</sequence>
<evidence type="ECO:0000256" key="1">
    <source>
        <dbReference type="SAM" id="SignalP"/>
    </source>
</evidence>
<dbReference type="Proteomes" id="UP000640333">
    <property type="component" value="Unassembled WGS sequence"/>
</dbReference>
<dbReference type="EMBL" id="JADEYS010000001">
    <property type="protein sequence ID" value="MBE9395866.1"/>
    <property type="molecule type" value="Genomic_DNA"/>
</dbReference>
<feature type="signal peptide" evidence="1">
    <location>
        <begin position="1"/>
        <end position="21"/>
    </location>
</feature>
<gene>
    <name evidence="2" type="ORF">IOQ59_01185</name>
</gene>
<proteinExistence type="predicted"/>
<evidence type="ECO:0000313" key="3">
    <source>
        <dbReference type="Proteomes" id="UP000640333"/>
    </source>
</evidence>
<feature type="chain" id="PRO_5035302480" evidence="1">
    <location>
        <begin position="22"/>
        <end position="79"/>
    </location>
</feature>
<evidence type="ECO:0000313" key="2">
    <source>
        <dbReference type="EMBL" id="MBE9395866.1"/>
    </source>
</evidence>
<reference evidence="2" key="1">
    <citation type="submission" date="2020-10" db="EMBL/GenBank/DDBJ databases">
        <title>Bacterium isolated from coastal waters sediment.</title>
        <authorList>
            <person name="Chen R.-J."/>
            <person name="Lu D.-C."/>
            <person name="Zhu K.-L."/>
            <person name="Du Z.-J."/>
        </authorList>
    </citation>
    <scope>NUCLEOTIDE SEQUENCE</scope>
    <source>
        <strain evidence="2">N1Y112</strain>
    </source>
</reference>
<keyword evidence="1" id="KW-0732">Signal</keyword>
<organism evidence="2 3">
    <name type="scientific">Pontibacterium sinense</name>
    <dbReference type="NCBI Taxonomy" id="2781979"/>
    <lineage>
        <taxon>Bacteria</taxon>
        <taxon>Pseudomonadati</taxon>
        <taxon>Pseudomonadota</taxon>
        <taxon>Gammaproteobacteria</taxon>
        <taxon>Oceanospirillales</taxon>
        <taxon>Oceanospirillaceae</taxon>
        <taxon>Pontibacterium</taxon>
    </lineage>
</organism>
<keyword evidence="3" id="KW-1185">Reference proteome</keyword>
<dbReference type="AlphaFoldDB" id="A0A8J7K8P8"/>
<accession>A0A8J7K8P8</accession>
<protein>
    <submittedName>
        <fullName evidence="2">Uncharacterized protein</fullName>
    </submittedName>
</protein>
<comment type="caution">
    <text evidence="2">The sequence shown here is derived from an EMBL/GenBank/DDBJ whole genome shotgun (WGS) entry which is preliminary data.</text>
</comment>